<organism evidence="2 3">
    <name type="scientific">Winslowiella toletana</name>
    <dbReference type="NCBI Taxonomy" id="92490"/>
    <lineage>
        <taxon>Bacteria</taxon>
        <taxon>Pseudomonadati</taxon>
        <taxon>Pseudomonadota</taxon>
        <taxon>Gammaproteobacteria</taxon>
        <taxon>Enterobacterales</taxon>
        <taxon>Erwiniaceae</taxon>
        <taxon>Winslowiella</taxon>
    </lineage>
</organism>
<comment type="caution">
    <text evidence="2">The sequence shown here is derived from an EMBL/GenBank/DDBJ whole genome shotgun (WGS) entry which is preliminary data.</text>
</comment>
<name>A0ABS4P8H6_9GAMM</name>
<feature type="domain" description="AAA+ ATPase" evidence="1">
    <location>
        <begin position="30"/>
        <end position="290"/>
    </location>
</feature>
<dbReference type="InterPro" id="IPR051396">
    <property type="entry name" value="Bact_Antivir_Def_Nuclease"/>
</dbReference>
<reference evidence="3" key="1">
    <citation type="submission" date="2023-07" db="EMBL/GenBank/DDBJ databases">
        <title>Genome mining of underrepresented organisms for secondary metabolites.</title>
        <authorList>
            <person name="D'Agostino P.M."/>
        </authorList>
    </citation>
    <scope>NUCLEOTIDE SEQUENCE [LARGE SCALE GENOMIC DNA]</scope>
    <source>
        <strain evidence="3">WS4403</strain>
    </source>
</reference>
<dbReference type="SMART" id="SM00382">
    <property type="entry name" value="AAA"/>
    <property type="match status" value="1"/>
</dbReference>
<proteinExistence type="predicted"/>
<gene>
    <name evidence="2" type="ORF">J2125_002138</name>
</gene>
<dbReference type="EMBL" id="JAGGMQ010000001">
    <property type="protein sequence ID" value="MBP2168946.1"/>
    <property type="molecule type" value="Genomic_DNA"/>
</dbReference>
<protein>
    <submittedName>
        <fullName evidence="2">ATPase</fullName>
    </submittedName>
</protein>
<dbReference type="RefSeq" id="WP_017799738.1">
    <property type="nucleotide sequence ID" value="NZ_JAGGMQ010000001.1"/>
</dbReference>
<dbReference type="InterPro" id="IPR038729">
    <property type="entry name" value="Rad50/SbcC_AAA"/>
</dbReference>
<sequence length="370" mass="41384">MRLESITLKNIGVFAHTRFDFPAAESAHYHAEMYILTGPNGCGKSTLLQALAAIFTPEPHHNPRYGDDARVDYRFAGDAGFYTARQTEPAACIAALRQPFSHCLSFADTCGDHDFIAWITKNRTRSALMQVAGETQQQQQQDEILQRITDFASAISGLKLIFSLDSALNLNLTINGKPASLTLLPEGLKSVLGWITDLTARLEAFYRSGIFAQPLLLFLDEIDIHLHPTWQRRLLPALQKLLTGAQIFISTHSPFVVGSVADAWIYCLPDPQRAARGDTAEPEEIVPLAAAAGKSYQLILEEVFKVEEQFDVETEALLQAFYQQRNHCLQSRSNNDSELTALANKIRERGEELETIVEMELRQLNRRIKG</sequence>
<evidence type="ECO:0000313" key="2">
    <source>
        <dbReference type="EMBL" id="MBP2168946.1"/>
    </source>
</evidence>
<dbReference type="Pfam" id="PF13304">
    <property type="entry name" value="AAA_21"/>
    <property type="match status" value="1"/>
</dbReference>
<accession>A0ABS4P8H6</accession>
<dbReference type="Proteomes" id="UP001195624">
    <property type="component" value="Unassembled WGS sequence"/>
</dbReference>
<dbReference type="InterPro" id="IPR027417">
    <property type="entry name" value="P-loop_NTPase"/>
</dbReference>
<dbReference type="SUPFAM" id="SSF52540">
    <property type="entry name" value="P-loop containing nucleoside triphosphate hydrolases"/>
    <property type="match status" value="1"/>
</dbReference>
<dbReference type="CDD" id="cd00267">
    <property type="entry name" value="ABC_ATPase"/>
    <property type="match status" value="1"/>
</dbReference>
<dbReference type="Gene3D" id="3.40.50.300">
    <property type="entry name" value="P-loop containing nucleotide triphosphate hydrolases"/>
    <property type="match status" value="2"/>
</dbReference>
<evidence type="ECO:0000313" key="3">
    <source>
        <dbReference type="Proteomes" id="UP001195624"/>
    </source>
</evidence>
<dbReference type="InterPro" id="IPR003593">
    <property type="entry name" value="AAA+_ATPase"/>
</dbReference>
<evidence type="ECO:0000259" key="1">
    <source>
        <dbReference type="SMART" id="SM00382"/>
    </source>
</evidence>
<dbReference type="PANTHER" id="PTHR43581:SF4">
    <property type="entry name" value="ATP_GTP PHOSPHATASE"/>
    <property type="match status" value="1"/>
</dbReference>
<dbReference type="Pfam" id="PF13476">
    <property type="entry name" value="AAA_23"/>
    <property type="match status" value="1"/>
</dbReference>
<dbReference type="InterPro" id="IPR003959">
    <property type="entry name" value="ATPase_AAA_core"/>
</dbReference>
<keyword evidence="3" id="KW-1185">Reference proteome</keyword>
<dbReference type="PANTHER" id="PTHR43581">
    <property type="entry name" value="ATP/GTP PHOSPHATASE"/>
    <property type="match status" value="1"/>
</dbReference>